<reference evidence="1" key="2">
    <citation type="submission" date="2020-09" db="EMBL/GenBank/DDBJ databases">
        <authorList>
            <person name="Sun Q."/>
            <person name="Zhou Y."/>
        </authorList>
    </citation>
    <scope>NUCLEOTIDE SEQUENCE</scope>
    <source>
        <strain evidence="1">CGMCC 4.7138</strain>
    </source>
</reference>
<organism evidence="1 2">
    <name type="scientific">Microbispora bryophytorum</name>
    <dbReference type="NCBI Taxonomy" id="1460882"/>
    <lineage>
        <taxon>Bacteria</taxon>
        <taxon>Bacillati</taxon>
        <taxon>Actinomycetota</taxon>
        <taxon>Actinomycetes</taxon>
        <taxon>Streptosporangiales</taxon>
        <taxon>Streptosporangiaceae</taxon>
        <taxon>Microbispora</taxon>
    </lineage>
</organism>
<evidence type="ECO:0000313" key="2">
    <source>
        <dbReference type="Proteomes" id="UP000653480"/>
    </source>
</evidence>
<protein>
    <submittedName>
        <fullName evidence="1">Uncharacterized protein</fullName>
    </submittedName>
</protein>
<accession>A0A8H9GYS1</accession>
<name>A0A8H9GYS1_9ACTN</name>
<comment type="caution">
    <text evidence="1">The sequence shown here is derived from an EMBL/GenBank/DDBJ whole genome shotgun (WGS) entry which is preliminary data.</text>
</comment>
<keyword evidence="2" id="KW-1185">Reference proteome</keyword>
<sequence>MVAAIRPYYPTELAMMKAVASQLSIGSAETATPSGSGSRLLQVSRSGFYRPINAEPGAAQVTADARAGRAGQAHPR</sequence>
<evidence type="ECO:0000313" key="1">
    <source>
        <dbReference type="EMBL" id="GGN99232.1"/>
    </source>
</evidence>
<proteinExistence type="predicted"/>
<gene>
    <name evidence="1" type="ORF">GCM10011574_04670</name>
</gene>
<dbReference type="EMBL" id="BMMN01000001">
    <property type="protein sequence ID" value="GGN99232.1"/>
    <property type="molecule type" value="Genomic_DNA"/>
</dbReference>
<dbReference type="Proteomes" id="UP000653480">
    <property type="component" value="Unassembled WGS sequence"/>
</dbReference>
<dbReference type="AlphaFoldDB" id="A0A8H9GYS1"/>
<reference evidence="1" key="1">
    <citation type="journal article" date="2014" name="Int. J. Syst. Evol. Microbiol.">
        <title>Complete genome sequence of Corynebacterium casei LMG S-19264T (=DSM 44701T), isolated from a smear-ripened cheese.</title>
        <authorList>
            <consortium name="US DOE Joint Genome Institute (JGI-PGF)"/>
            <person name="Walter F."/>
            <person name="Albersmeier A."/>
            <person name="Kalinowski J."/>
            <person name="Ruckert C."/>
        </authorList>
    </citation>
    <scope>NUCLEOTIDE SEQUENCE</scope>
    <source>
        <strain evidence="1">CGMCC 4.7138</strain>
    </source>
</reference>